<proteinExistence type="predicted"/>
<name>A0A5N6S9P8_9BIFI</name>
<dbReference type="RefSeq" id="WP_152579922.1">
    <property type="nucleotide sequence ID" value="NZ_QDAG01000001.1"/>
</dbReference>
<evidence type="ECO:0000313" key="1">
    <source>
        <dbReference type="EMBL" id="KAE8130231.1"/>
    </source>
</evidence>
<gene>
    <name evidence="1" type="ORF">DDE84_01235</name>
</gene>
<dbReference type="AlphaFoldDB" id="A0A5N6S9P8"/>
<accession>A0A5N6S9P8</accession>
<sequence>MKTTTIITAKIKPYIYDMIVHGQKQFEVRNESFCDAAFIRYVEPESGREFPDPVCPCTRRSSIYRLGPEYDFDRSSDGFVQALSGLSEAAFAEMFPNPGHFFAAYTGSINTLYAAPIGARISTLPQIFEEEQ</sequence>
<evidence type="ECO:0000313" key="2">
    <source>
        <dbReference type="Proteomes" id="UP000325415"/>
    </source>
</evidence>
<evidence type="ECO:0008006" key="3">
    <source>
        <dbReference type="Google" id="ProtNLM"/>
    </source>
</evidence>
<organism evidence="1 2">
    <name type="scientific">Bifidobacterium tibiigranuli</name>
    <dbReference type="NCBI Taxonomy" id="2172043"/>
    <lineage>
        <taxon>Bacteria</taxon>
        <taxon>Bacillati</taxon>
        <taxon>Actinomycetota</taxon>
        <taxon>Actinomycetes</taxon>
        <taxon>Bifidobacteriales</taxon>
        <taxon>Bifidobacteriaceae</taxon>
        <taxon>Bifidobacterium</taxon>
    </lineage>
</organism>
<keyword evidence="2" id="KW-1185">Reference proteome</keyword>
<comment type="caution">
    <text evidence="1">The sequence shown here is derived from an EMBL/GenBank/DDBJ whole genome shotgun (WGS) entry which is preliminary data.</text>
</comment>
<protein>
    <recommendedName>
        <fullName evidence="3">ASCH domain-containing protein</fullName>
    </recommendedName>
</protein>
<reference evidence="1 2" key="1">
    <citation type="submission" date="2018-04" db="EMBL/GenBank/DDBJ databases">
        <authorList>
            <person name="Eckel V.P."/>
            <person name="Vogel R.F."/>
        </authorList>
    </citation>
    <scope>NUCLEOTIDE SEQUENCE [LARGE SCALE GENOMIC DNA]</scope>
    <source>
        <strain evidence="2">TMW 2.1764</strain>
    </source>
</reference>
<dbReference type="OrthoDB" id="9866373at2"/>
<dbReference type="EMBL" id="QDAG01000001">
    <property type="protein sequence ID" value="KAE8130231.1"/>
    <property type="molecule type" value="Genomic_DNA"/>
</dbReference>
<dbReference type="Proteomes" id="UP000325415">
    <property type="component" value="Unassembled WGS sequence"/>
</dbReference>
<dbReference type="GeneID" id="78126326"/>